<organism evidence="8 9">
    <name type="scientific">Patiria miniata</name>
    <name type="common">Bat star</name>
    <name type="synonym">Asterina miniata</name>
    <dbReference type="NCBI Taxonomy" id="46514"/>
    <lineage>
        <taxon>Eukaryota</taxon>
        <taxon>Metazoa</taxon>
        <taxon>Echinodermata</taxon>
        <taxon>Eleutherozoa</taxon>
        <taxon>Asterozoa</taxon>
        <taxon>Asteroidea</taxon>
        <taxon>Valvatacea</taxon>
        <taxon>Valvatida</taxon>
        <taxon>Asterinidae</taxon>
        <taxon>Patiria</taxon>
    </lineage>
</organism>
<evidence type="ECO:0000256" key="1">
    <source>
        <dbReference type="ARBA" id="ARBA00004277"/>
    </source>
</evidence>
<dbReference type="RefSeq" id="XP_038074407.1">
    <property type="nucleotide sequence ID" value="XM_038218479.1"/>
</dbReference>
<dbReference type="SUPFAM" id="SSF49447">
    <property type="entry name" value="Second domain of Mu2 adaptin subunit (ap50) of ap2 adaptor"/>
    <property type="match status" value="1"/>
</dbReference>
<dbReference type="OrthoDB" id="10259133at2759"/>
<dbReference type="InterPro" id="IPR028565">
    <property type="entry name" value="MHD"/>
</dbReference>
<dbReference type="CTD" id="9179"/>
<keyword evidence="2 6" id="KW-0813">Transport</keyword>
<dbReference type="FunFam" id="3.30.450.60:FF:000002">
    <property type="entry name" value="AP-2 complex subunit mu, putative"/>
    <property type="match status" value="1"/>
</dbReference>
<evidence type="ECO:0000256" key="3">
    <source>
        <dbReference type="ARBA" id="ARBA00022927"/>
    </source>
</evidence>
<dbReference type="GO" id="GO:0005905">
    <property type="term" value="C:clathrin-coated pit"/>
    <property type="evidence" value="ECO:0007669"/>
    <property type="project" value="UniProtKB-KW"/>
</dbReference>
<dbReference type="InterPro" id="IPR011012">
    <property type="entry name" value="Longin-like_dom_sf"/>
</dbReference>
<protein>
    <recommendedName>
        <fullName evidence="7">MHD domain-containing protein</fullName>
    </recommendedName>
</protein>
<evidence type="ECO:0000313" key="9">
    <source>
        <dbReference type="Proteomes" id="UP000887568"/>
    </source>
</evidence>
<dbReference type="Gene3D" id="2.60.40.1170">
    <property type="entry name" value="Mu homology domain, subdomain B"/>
    <property type="match status" value="2"/>
</dbReference>
<dbReference type="InterPro" id="IPR050431">
    <property type="entry name" value="Adaptor_comp_med_subunit"/>
</dbReference>
<reference evidence="8" key="1">
    <citation type="submission" date="2022-11" db="UniProtKB">
        <authorList>
            <consortium name="EnsemblMetazoa"/>
        </authorList>
    </citation>
    <scope>IDENTIFICATION</scope>
</reference>
<dbReference type="Gene3D" id="3.30.450.60">
    <property type="match status" value="1"/>
</dbReference>
<evidence type="ECO:0000313" key="8">
    <source>
        <dbReference type="EnsemblMetazoa" id="XP_038074407.1"/>
    </source>
</evidence>
<evidence type="ECO:0000259" key="7">
    <source>
        <dbReference type="PROSITE" id="PS51072"/>
    </source>
</evidence>
<keyword evidence="4" id="KW-0472">Membrane</keyword>
<name>A0A914BG39_PATMI</name>
<keyword evidence="3 6" id="KW-0653">Protein transport</keyword>
<dbReference type="GO" id="GO:0006886">
    <property type="term" value="P:intracellular protein transport"/>
    <property type="evidence" value="ECO:0007669"/>
    <property type="project" value="UniProtKB-UniRule"/>
</dbReference>
<proteinExistence type="inferred from homology"/>
<evidence type="ECO:0000256" key="2">
    <source>
        <dbReference type="ARBA" id="ARBA00022448"/>
    </source>
</evidence>
<dbReference type="EnsemblMetazoa" id="XM_038218479.1">
    <property type="protein sequence ID" value="XP_038074407.1"/>
    <property type="gene ID" value="LOC119742518"/>
</dbReference>
<dbReference type="PRINTS" id="PR00314">
    <property type="entry name" value="CLATHRINADPT"/>
</dbReference>
<accession>A0A914BG39</accession>
<dbReference type="GeneID" id="119742518"/>
<dbReference type="InterPro" id="IPR036168">
    <property type="entry name" value="AP2_Mu_C_sf"/>
</dbReference>
<dbReference type="Pfam" id="PF00928">
    <property type="entry name" value="Adap_comp_sub"/>
    <property type="match status" value="1"/>
</dbReference>
<dbReference type="PANTHER" id="PTHR10529">
    <property type="entry name" value="AP COMPLEX SUBUNIT MU"/>
    <property type="match status" value="1"/>
</dbReference>
<dbReference type="OMA" id="DYGYIQN"/>
<dbReference type="PROSITE" id="PS51072">
    <property type="entry name" value="MHD"/>
    <property type="match status" value="1"/>
</dbReference>
<dbReference type="CDD" id="cd14838">
    <property type="entry name" value="AP4_Mu_N"/>
    <property type="match status" value="1"/>
</dbReference>
<dbReference type="GO" id="GO:0016192">
    <property type="term" value="P:vesicle-mediated transport"/>
    <property type="evidence" value="ECO:0007669"/>
    <property type="project" value="InterPro"/>
</dbReference>
<dbReference type="Proteomes" id="UP000887568">
    <property type="component" value="Unplaced"/>
</dbReference>
<keyword evidence="9" id="KW-1185">Reference proteome</keyword>
<dbReference type="PIRSF" id="PIRSF005992">
    <property type="entry name" value="Clathrin_mu"/>
    <property type="match status" value="1"/>
</dbReference>
<sequence>MLSQFFIVSSRGDVLIYKDFRGDGLPNAAELFLERLKQGKGAELAPAEELEGVYFMHVKRNGLYFVCTSRSDLSPFATFELLSRVSSLVKDYCGVLTDEGIRRNFALVYELLDEIIDYGYVQTTSTKSLKPYIHNEAEVVKADHLADVGFLTFGPGLFGTEFRFAPSHAAEKPIPVTPSSQGSSRNEVYVDVIERMTVIMAANGSLIRSEVNGSLQMKTFVIGSPELKLGLSEDLVIGKTSEIGYGTAVRLDQAQFHPSVDLADFEHKRALTIHPSEGECTIMRYSITGELPSRLPFQVSAVTTELEEKQCLEVQLEVQCDLPSSNHAVDVDVHLPVPKATTDVIASTSAAGQSAKYKPQEKIFTWTINKFHGASKLKTRIRIQLSQFHRATVRELGPVSFQFEIKNYVSSHLEVKYMKLFDRQHSYVPFRWVRYVTLSDSYTIRLR</sequence>
<dbReference type="AlphaFoldDB" id="A0A914BG39"/>
<dbReference type="SUPFAM" id="SSF64356">
    <property type="entry name" value="SNARE-like"/>
    <property type="match status" value="1"/>
</dbReference>
<keyword evidence="5" id="KW-0168">Coated pit</keyword>
<evidence type="ECO:0000256" key="5">
    <source>
        <dbReference type="ARBA" id="ARBA00023176"/>
    </source>
</evidence>
<evidence type="ECO:0000256" key="6">
    <source>
        <dbReference type="PIRNR" id="PIRNR005992"/>
    </source>
</evidence>
<comment type="similarity">
    <text evidence="6">Belongs to the adaptor complexes medium subunit family.</text>
</comment>
<dbReference type="GO" id="GO:0030131">
    <property type="term" value="C:clathrin adaptor complex"/>
    <property type="evidence" value="ECO:0007669"/>
    <property type="project" value="UniProtKB-UniRule"/>
</dbReference>
<feature type="domain" description="MHD" evidence="7">
    <location>
        <begin position="185"/>
        <end position="445"/>
    </location>
</feature>
<comment type="subcellular location">
    <subcellularLocation>
        <location evidence="1">Membrane</location>
        <location evidence="1">Coated pit</location>
        <topology evidence="1">Peripheral membrane protein</topology>
        <orientation evidence="1">Cytoplasmic side</orientation>
    </subcellularLocation>
</comment>
<evidence type="ECO:0000256" key="4">
    <source>
        <dbReference type="ARBA" id="ARBA00023136"/>
    </source>
</evidence>
<dbReference type="InterPro" id="IPR001392">
    <property type="entry name" value="Clathrin_mu"/>
</dbReference>